<feature type="chain" id="PRO_5017009742" evidence="1">
    <location>
        <begin position="20"/>
        <end position="134"/>
    </location>
</feature>
<organism evidence="2">
    <name type="scientific">Setaria italica</name>
    <name type="common">Foxtail millet</name>
    <name type="synonym">Panicum italicum</name>
    <dbReference type="NCBI Taxonomy" id="4555"/>
    <lineage>
        <taxon>Eukaryota</taxon>
        <taxon>Viridiplantae</taxon>
        <taxon>Streptophyta</taxon>
        <taxon>Embryophyta</taxon>
        <taxon>Tracheophyta</taxon>
        <taxon>Spermatophyta</taxon>
        <taxon>Magnoliopsida</taxon>
        <taxon>Liliopsida</taxon>
        <taxon>Poales</taxon>
        <taxon>Poaceae</taxon>
        <taxon>PACMAD clade</taxon>
        <taxon>Panicoideae</taxon>
        <taxon>Panicodae</taxon>
        <taxon>Paniceae</taxon>
        <taxon>Cenchrinae</taxon>
        <taxon>Setaria</taxon>
    </lineage>
</organism>
<sequence>MRHLLLGLIFYWLIGILSASMTTITSIYACMVEVEFIRARKHQVTSGSEEENKRILSYRNGRQKDIYMLSHDCVHRAVLGLSCAVVEGGAVKESPSAQLISFNCRVQNNLAPIPFYPCRSKPVLWVPVGSLRFW</sequence>
<reference evidence="2" key="2">
    <citation type="submission" date="2015-07" db="EMBL/GenBank/DDBJ databases">
        <authorList>
            <person name="Noorani M."/>
        </authorList>
    </citation>
    <scope>NUCLEOTIDE SEQUENCE</scope>
    <source>
        <strain evidence="2">Yugu1</strain>
    </source>
</reference>
<gene>
    <name evidence="2" type="ORF">SETIT_9G387900v2</name>
</gene>
<dbReference type="AlphaFoldDB" id="A0A368SQA7"/>
<proteinExistence type="predicted"/>
<reference evidence="2" key="1">
    <citation type="journal article" date="2012" name="Nat. Biotechnol.">
        <title>Reference genome sequence of the model plant Setaria.</title>
        <authorList>
            <person name="Bennetzen J.L."/>
            <person name="Schmutz J."/>
            <person name="Wang H."/>
            <person name="Percifield R."/>
            <person name="Hawkins J."/>
            <person name="Pontaroli A.C."/>
            <person name="Estep M."/>
            <person name="Feng L."/>
            <person name="Vaughn J.N."/>
            <person name="Grimwood J."/>
            <person name="Jenkins J."/>
            <person name="Barry K."/>
            <person name="Lindquist E."/>
            <person name="Hellsten U."/>
            <person name="Deshpande S."/>
            <person name="Wang X."/>
            <person name="Wu X."/>
            <person name="Mitros T."/>
            <person name="Triplett J."/>
            <person name="Yang X."/>
            <person name="Ye C.Y."/>
            <person name="Mauro-Herrera M."/>
            <person name="Wang L."/>
            <person name="Li P."/>
            <person name="Sharma M."/>
            <person name="Sharma R."/>
            <person name="Ronald P.C."/>
            <person name="Panaud O."/>
            <person name="Kellogg E.A."/>
            <person name="Brutnell T.P."/>
            <person name="Doust A.N."/>
            <person name="Tuskan G.A."/>
            <person name="Rokhsar D."/>
            <person name="Devos K.M."/>
        </authorList>
    </citation>
    <scope>NUCLEOTIDE SEQUENCE [LARGE SCALE GENOMIC DNA]</scope>
    <source>
        <strain evidence="2">Yugu1</strain>
    </source>
</reference>
<keyword evidence="1" id="KW-0732">Signal</keyword>
<dbReference type="EMBL" id="CM003536">
    <property type="protein sequence ID" value="RCV44606.1"/>
    <property type="molecule type" value="Genomic_DNA"/>
</dbReference>
<name>A0A368SQA7_SETIT</name>
<accession>A0A368SQA7</accession>
<evidence type="ECO:0000313" key="2">
    <source>
        <dbReference type="EMBL" id="RCV44606.1"/>
    </source>
</evidence>
<protein>
    <submittedName>
        <fullName evidence="2">Uncharacterized protein</fullName>
    </submittedName>
</protein>
<dbReference type="PROSITE" id="PS51257">
    <property type="entry name" value="PROKAR_LIPOPROTEIN"/>
    <property type="match status" value="1"/>
</dbReference>
<feature type="signal peptide" evidence="1">
    <location>
        <begin position="1"/>
        <end position="19"/>
    </location>
</feature>
<evidence type="ECO:0000256" key="1">
    <source>
        <dbReference type="SAM" id="SignalP"/>
    </source>
</evidence>